<evidence type="ECO:0000313" key="10">
    <source>
        <dbReference type="EMBL" id="ORY50161.1"/>
    </source>
</evidence>
<feature type="region of interest" description="Disordered" evidence="7">
    <location>
        <begin position="1041"/>
        <end position="1071"/>
    </location>
</feature>
<evidence type="ECO:0000313" key="11">
    <source>
        <dbReference type="Proteomes" id="UP000193920"/>
    </source>
</evidence>
<comment type="subcellular location">
    <subcellularLocation>
        <location evidence="1">Membrane</location>
        <topology evidence="1">Multi-pass membrane protein</topology>
    </subcellularLocation>
</comment>
<feature type="compositionally biased region" description="Polar residues" evidence="7">
    <location>
        <begin position="1056"/>
        <end position="1071"/>
    </location>
</feature>
<dbReference type="PANTHER" id="PTHR32468">
    <property type="entry name" value="CATION/H + ANTIPORTER"/>
    <property type="match status" value="1"/>
</dbReference>
<evidence type="ECO:0000256" key="2">
    <source>
        <dbReference type="ARBA" id="ARBA00022448"/>
    </source>
</evidence>
<feature type="transmembrane region" description="Helical" evidence="8">
    <location>
        <begin position="221"/>
        <end position="237"/>
    </location>
</feature>
<feature type="compositionally biased region" description="Low complexity" evidence="7">
    <location>
        <begin position="848"/>
        <end position="866"/>
    </location>
</feature>
<dbReference type="STRING" id="1754190.A0A1Y2CT20"/>
<dbReference type="InterPro" id="IPR050794">
    <property type="entry name" value="CPA2_transporter"/>
</dbReference>
<evidence type="ECO:0000256" key="1">
    <source>
        <dbReference type="ARBA" id="ARBA00004141"/>
    </source>
</evidence>
<dbReference type="GO" id="GO:0015297">
    <property type="term" value="F:antiporter activity"/>
    <property type="evidence" value="ECO:0007669"/>
    <property type="project" value="InterPro"/>
</dbReference>
<keyword evidence="5" id="KW-0406">Ion transport</keyword>
<evidence type="ECO:0000256" key="7">
    <source>
        <dbReference type="SAM" id="MobiDB-lite"/>
    </source>
</evidence>
<feature type="compositionally biased region" description="Basic and acidic residues" evidence="7">
    <location>
        <begin position="815"/>
        <end position="839"/>
    </location>
</feature>
<feature type="transmembrane region" description="Helical" evidence="8">
    <location>
        <begin position="120"/>
        <end position="140"/>
    </location>
</feature>
<evidence type="ECO:0000256" key="8">
    <source>
        <dbReference type="SAM" id="Phobius"/>
    </source>
</evidence>
<keyword evidence="2" id="KW-0813">Transport</keyword>
<sequence>MPVKGGLFGNDNNSYLATILLQMLIIISLSRVLVWLLSKIGQPSIIGQILCGIILGPSVLGHIPGFMNTFFPKDSIENLFMVSDFTLILYVFLVGLELNPSLAMSFILKDEDHIHGTKNTITHMLYFGLVLSISALPVLSRIISELGLLQTVVGASSVSIIAMLGLIIVVSSFINSTDDTLSSLYIFLCLMAAVLFMVIILKPLINLWLKHYQNVLEQDGAISEFIISFMFILLLLFSWTTHRFGGHAVIGSFYIAASGLRSNFDFTSDYMFWIWLVIFFIASSIGKILAASLVARLCKFSWRESFSIGILLNTKGLMDLVVLNMGFDSSILTDKTYTLFILITILTTFSTSSLISKVYSPKYRVPMTLNAPMNVEFNEATEMTNDDYHSLTDSSSQSSYYKLLFTVTNTKSLPGLMTMLHLLNSKITNDNNGKIYNQSKLMAHVLRIVEFSERSSTIQMATDATTTTNLDPISGIIRTFGQLNNINIIANLIVIKPSDFASTLSFYAENLHSNILIITYDIADNNYLGPTQSGYLTLANIFENQNDQSSVSLQVQQMNSYTIQQKTLRSIKSEYLPAINQFLRNSNCPVGIYIDRGFGQGPAMMLNSLNNNYTNETTYGNTVSNLSNVNLFAQTVMIIFIGGPDDREALKLVTRIAKNNRVHVIIKRIRPSNEVKSPIVETTIEENYINDGLTFQPNAIKSTSLQTYQKMLSNLTERKSLTNSNRNTVTSNQIKRNSTNMNNNEIIELNDYKSDNDNNDNINNNNKINSKENINKKFDSSNNIIHNLNSRENSVDSFSVLSKPSIAVSISSSEKSSKSNSHDDLSNVNKNNEDIDVNKKLPSVNGTSIPSNSNSNSNLNPNINSNINPNSISNSISISNSPKVNEITPITVSRHNTDSKPSSLKKRGTILSKIIRSRKNTSDNHNNTHQSLNSLKELDNENGNENNEEDNKSTESFSIEIEIDTYEDRAAFSELKKLLNKDNTHLSIEDITLGSNDQLNDICVDLAHSIGKKDLLIIGRENILPDINNNNLLNNNPDTINVKQPSNEVKNKNEISNDNNGNSYDQSENTESNIQKTVSTFVSNYFYSGNTTAGNNNLQEEARLRTMAGSLGYRVIKECSASIMIVQASKYKGYDRTMDDITEMEEEKIVVKRRFSLLNRKGSMKKVNSFKDHIKLSNESIELENLNKRKSSSIRSNSRNENINAITIKNIEDKHQNVNINISEIVEELDNNGKNNTDIIEEEQQQQPTKSRSTNKIMFDIDDHNRNSIQSNHSNNSQTKNEINILNINNFSRNNTLSSRDELERERIKKIIHERDTYLNNEIHQDIADSDVLYLGSGDELDNSDTGL</sequence>
<keyword evidence="3 8" id="KW-0812">Transmembrane</keyword>
<name>A0A1Y2CT20_9FUNG</name>
<dbReference type="InterPro" id="IPR006153">
    <property type="entry name" value="Cation/H_exchanger_TM"/>
</dbReference>
<keyword evidence="6 8" id="KW-0472">Membrane</keyword>
<dbReference type="Proteomes" id="UP000193920">
    <property type="component" value="Unassembled WGS sequence"/>
</dbReference>
<feature type="region of interest" description="Disordered" evidence="7">
    <location>
        <begin position="722"/>
        <end position="742"/>
    </location>
</feature>
<comment type="caution">
    <text evidence="10">The sequence shown here is derived from an EMBL/GenBank/DDBJ whole genome shotgun (WGS) entry which is preliminary data.</text>
</comment>
<dbReference type="EMBL" id="MCOG01000098">
    <property type="protein sequence ID" value="ORY50161.1"/>
    <property type="molecule type" value="Genomic_DNA"/>
</dbReference>
<gene>
    <name evidence="10" type="ORF">LY90DRAFT_702963</name>
</gene>
<feature type="transmembrane region" description="Helical" evidence="8">
    <location>
        <begin position="87"/>
        <end position="108"/>
    </location>
</feature>
<keyword evidence="4 8" id="KW-1133">Transmembrane helix</keyword>
<feature type="transmembrane region" description="Helical" evidence="8">
    <location>
        <begin position="270"/>
        <end position="294"/>
    </location>
</feature>
<feature type="domain" description="Cation/H+ exchanger transmembrane" evidence="9">
    <location>
        <begin position="271"/>
        <end position="349"/>
    </location>
</feature>
<keyword evidence="11" id="KW-1185">Reference proteome</keyword>
<feature type="transmembrane region" description="Helical" evidence="8">
    <location>
        <begin position="339"/>
        <end position="359"/>
    </location>
</feature>
<dbReference type="PANTHER" id="PTHR32468:SF0">
    <property type="entry name" value="K(+)_H(+) ANTIPORTER 1"/>
    <property type="match status" value="1"/>
</dbReference>
<reference evidence="10 11" key="1">
    <citation type="submission" date="2016-08" db="EMBL/GenBank/DDBJ databases">
        <title>A Parts List for Fungal Cellulosomes Revealed by Comparative Genomics.</title>
        <authorList>
            <consortium name="DOE Joint Genome Institute"/>
            <person name="Haitjema C.H."/>
            <person name="Gilmore S.P."/>
            <person name="Henske J.K."/>
            <person name="Solomon K.V."/>
            <person name="De Groot R."/>
            <person name="Kuo A."/>
            <person name="Mondo S.J."/>
            <person name="Salamov A.A."/>
            <person name="Labutti K."/>
            <person name="Zhao Z."/>
            <person name="Chiniquy J."/>
            <person name="Barry K."/>
            <person name="Brewer H.M."/>
            <person name="Purvine S.O."/>
            <person name="Wright A.T."/>
            <person name="Boxma B."/>
            <person name="Van Alen T."/>
            <person name="Hackstein J.H."/>
            <person name="Baker S.E."/>
            <person name="Grigoriev I.V."/>
            <person name="O'Malley M.A."/>
        </authorList>
    </citation>
    <scope>NUCLEOTIDE SEQUENCE [LARGE SCALE GENOMIC DNA]</scope>
    <source>
        <strain evidence="10 11">G1</strain>
    </source>
</reference>
<feature type="compositionally biased region" description="Polar residues" evidence="7">
    <location>
        <begin position="890"/>
        <end position="902"/>
    </location>
</feature>
<evidence type="ECO:0000256" key="3">
    <source>
        <dbReference type="ARBA" id="ARBA00022692"/>
    </source>
</evidence>
<proteinExistence type="predicted"/>
<dbReference type="GO" id="GO:0016020">
    <property type="term" value="C:membrane"/>
    <property type="evidence" value="ECO:0007669"/>
    <property type="project" value="UniProtKB-SubCell"/>
</dbReference>
<dbReference type="Gene3D" id="1.20.1530.20">
    <property type="match status" value="3"/>
</dbReference>
<feature type="domain" description="Cation/H+ exchanger transmembrane" evidence="9">
    <location>
        <begin position="32"/>
        <end position="101"/>
    </location>
</feature>
<accession>A0A1Y2CT20</accession>
<dbReference type="OrthoDB" id="2155918at2759"/>
<protein>
    <recommendedName>
        <fullName evidence="9">Cation/H+ exchanger transmembrane domain-containing protein</fullName>
    </recommendedName>
</protein>
<feature type="transmembrane region" description="Helical" evidence="8">
    <location>
        <begin position="244"/>
        <end position="264"/>
    </location>
</feature>
<evidence type="ECO:0000256" key="6">
    <source>
        <dbReference type="ARBA" id="ARBA00023136"/>
    </source>
</evidence>
<feature type="transmembrane region" description="Helical" evidence="8">
    <location>
        <begin position="181"/>
        <end position="201"/>
    </location>
</feature>
<evidence type="ECO:0000259" key="9">
    <source>
        <dbReference type="Pfam" id="PF00999"/>
    </source>
</evidence>
<feature type="compositionally biased region" description="Polar residues" evidence="7">
    <location>
        <begin position="923"/>
        <end position="934"/>
    </location>
</feature>
<dbReference type="Pfam" id="PF00999">
    <property type="entry name" value="Na_H_Exchanger"/>
    <property type="match status" value="2"/>
</dbReference>
<organism evidence="10 11">
    <name type="scientific">Neocallimastix californiae</name>
    <dbReference type="NCBI Taxonomy" id="1754190"/>
    <lineage>
        <taxon>Eukaryota</taxon>
        <taxon>Fungi</taxon>
        <taxon>Fungi incertae sedis</taxon>
        <taxon>Chytridiomycota</taxon>
        <taxon>Chytridiomycota incertae sedis</taxon>
        <taxon>Neocallimastigomycetes</taxon>
        <taxon>Neocallimastigales</taxon>
        <taxon>Neocallimastigaceae</taxon>
        <taxon>Neocallimastix</taxon>
    </lineage>
</organism>
<feature type="region of interest" description="Disordered" evidence="7">
    <location>
        <begin position="890"/>
        <end position="956"/>
    </location>
</feature>
<dbReference type="InterPro" id="IPR038770">
    <property type="entry name" value="Na+/solute_symporter_sf"/>
</dbReference>
<feature type="transmembrane region" description="Helical" evidence="8">
    <location>
        <begin position="49"/>
        <end position="67"/>
    </location>
</feature>
<feature type="transmembrane region" description="Helical" evidence="8">
    <location>
        <begin position="152"/>
        <end position="174"/>
    </location>
</feature>
<feature type="transmembrane region" description="Helical" evidence="8">
    <location>
        <begin position="15"/>
        <end position="37"/>
    </location>
</feature>
<evidence type="ECO:0000256" key="5">
    <source>
        <dbReference type="ARBA" id="ARBA00023065"/>
    </source>
</evidence>
<evidence type="ECO:0000256" key="4">
    <source>
        <dbReference type="ARBA" id="ARBA00022989"/>
    </source>
</evidence>
<dbReference type="GO" id="GO:1902600">
    <property type="term" value="P:proton transmembrane transport"/>
    <property type="evidence" value="ECO:0007669"/>
    <property type="project" value="InterPro"/>
</dbReference>
<feature type="region of interest" description="Disordered" evidence="7">
    <location>
        <begin position="810"/>
        <end position="866"/>
    </location>
</feature>